<gene>
    <name evidence="2" type="ORF">E4T88_16875</name>
</gene>
<feature type="chain" id="PRO_5021495705" evidence="1">
    <location>
        <begin position="21"/>
        <end position="420"/>
    </location>
</feature>
<dbReference type="EMBL" id="SPPK01000010">
    <property type="protein sequence ID" value="TFU86844.1"/>
    <property type="molecule type" value="Genomic_DNA"/>
</dbReference>
<comment type="caution">
    <text evidence="2">The sequence shown here is derived from an EMBL/GenBank/DDBJ whole genome shotgun (WGS) entry which is preliminary data.</text>
</comment>
<dbReference type="Pfam" id="PF16215">
    <property type="entry name" value="DUF4876"/>
    <property type="match status" value="1"/>
</dbReference>
<dbReference type="InterPro" id="IPR032627">
    <property type="entry name" value="DUF4876"/>
</dbReference>
<dbReference type="Proteomes" id="UP000298285">
    <property type="component" value="Unassembled WGS sequence"/>
</dbReference>
<accession>A0A4Y9IJR7</accession>
<evidence type="ECO:0000313" key="2">
    <source>
        <dbReference type="EMBL" id="TFU86844.1"/>
    </source>
</evidence>
<proteinExistence type="predicted"/>
<reference evidence="2 3" key="1">
    <citation type="submission" date="2019-03" db="EMBL/GenBank/DDBJ databases">
        <title>Diversity of the mouse oral microbiome.</title>
        <authorList>
            <person name="Joseph S."/>
            <person name="Aduse-Opoku J."/>
            <person name="Curtis M."/>
            <person name="Wade W."/>
            <person name="Hashim A."/>
        </authorList>
    </citation>
    <scope>NUCLEOTIDE SEQUENCE [LARGE SCALE GENOMIC DNA]</scope>
    <source>
        <strain evidence="2 3">P11</strain>
    </source>
</reference>
<feature type="signal peptide" evidence="1">
    <location>
        <begin position="1"/>
        <end position="20"/>
    </location>
</feature>
<organism evidence="2 3">
    <name type="scientific">Dysgonomonas mossii</name>
    <dbReference type="NCBI Taxonomy" id="163665"/>
    <lineage>
        <taxon>Bacteria</taxon>
        <taxon>Pseudomonadati</taxon>
        <taxon>Bacteroidota</taxon>
        <taxon>Bacteroidia</taxon>
        <taxon>Bacteroidales</taxon>
        <taxon>Dysgonomonadaceae</taxon>
        <taxon>Dysgonomonas</taxon>
    </lineage>
</organism>
<dbReference type="PROSITE" id="PS51257">
    <property type="entry name" value="PROKAR_LIPOPROTEIN"/>
    <property type="match status" value="1"/>
</dbReference>
<evidence type="ECO:0000313" key="3">
    <source>
        <dbReference type="Proteomes" id="UP000298285"/>
    </source>
</evidence>
<keyword evidence="1" id="KW-0732">Signal</keyword>
<dbReference type="AlphaFoldDB" id="A0A4Y9IJR7"/>
<name>A0A4Y9IJR7_9BACT</name>
<dbReference type="OrthoDB" id="1409865at2"/>
<sequence>MKTKYLFSYILLSVITFAFSACNSFDNAIDTESVETIEIEIDVASLVPNIQTLDGLQVKLEDVKFGVAYTTSVVDGKANVQGVAPGIYKIDVWGNARDESNDIYMLSGNKLNYPLLNKIESLSINVDGLRESILIFKEIYYTGSKTALNTNYFRDQFYEIYNNSEDQTLYLDGIYFANLTPASATTKLPLWPESDGEKYVYAERVWKFPGSGTDYPLAPGESFVVAQYAANHQLPQYNPASPVDCSSAEFEFYMGSTTYTDQPAVNMLHVFYNNSALIGSVPQYLTSVFGGAYVMFKPLNGEQYDPVNTEELKTPDLNSTSSKPPIYAKIPRTYVIDAVEAVDNESKLSAKRMPASLDKGATYVGAIYNSLGVARKKVGDHADGTPILQDTNDSSDDFDRGVVPQFRRYNSKKPSWSQSY</sequence>
<dbReference type="RefSeq" id="WP_135107474.1">
    <property type="nucleotide sequence ID" value="NZ_JADGKW010000010.1"/>
</dbReference>
<evidence type="ECO:0000256" key="1">
    <source>
        <dbReference type="SAM" id="SignalP"/>
    </source>
</evidence>
<protein>
    <submittedName>
        <fullName evidence="2">DUF4876 domain-containing protein</fullName>
    </submittedName>
</protein>